<evidence type="ECO:0000256" key="6">
    <source>
        <dbReference type="ARBA" id="ARBA00048600"/>
    </source>
</evidence>
<dbReference type="SMART" id="SM00878">
    <property type="entry name" value="Biotin_carb_C"/>
    <property type="match status" value="1"/>
</dbReference>
<evidence type="ECO:0000256" key="1">
    <source>
        <dbReference type="ARBA" id="ARBA00003761"/>
    </source>
</evidence>
<evidence type="ECO:0000313" key="11">
    <source>
        <dbReference type="Proteomes" id="UP000603352"/>
    </source>
</evidence>
<dbReference type="SUPFAM" id="SSF52440">
    <property type="entry name" value="PreATP-grasp domain"/>
    <property type="match status" value="1"/>
</dbReference>
<dbReference type="Pfam" id="PF02786">
    <property type="entry name" value="CPSase_L_D2"/>
    <property type="match status" value="1"/>
</dbReference>
<dbReference type="InterPro" id="IPR005479">
    <property type="entry name" value="CPAse_ATP-bd"/>
</dbReference>
<evidence type="ECO:0000259" key="8">
    <source>
        <dbReference type="PROSITE" id="PS50975"/>
    </source>
</evidence>
<keyword evidence="4 7" id="KW-0547">Nucleotide-binding</keyword>
<dbReference type="InterPro" id="IPR051602">
    <property type="entry name" value="ACC_Biotin_Carboxylase"/>
</dbReference>
<gene>
    <name evidence="10" type="ORF">GCM10011505_03410</name>
</gene>
<keyword evidence="5 7" id="KW-0067">ATP-binding</keyword>
<proteinExistence type="predicted"/>
<organism evidence="10 11">
    <name type="scientific">Tistrella bauzanensis</name>
    <dbReference type="NCBI Taxonomy" id="657419"/>
    <lineage>
        <taxon>Bacteria</taxon>
        <taxon>Pseudomonadati</taxon>
        <taxon>Pseudomonadota</taxon>
        <taxon>Alphaproteobacteria</taxon>
        <taxon>Geminicoccales</taxon>
        <taxon>Geminicoccaceae</taxon>
        <taxon>Tistrella</taxon>
    </lineage>
</organism>
<dbReference type="PROSITE" id="PS00867">
    <property type="entry name" value="CPSASE_2"/>
    <property type="match status" value="1"/>
</dbReference>
<evidence type="ECO:0000256" key="7">
    <source>
        <dbReference type="PROSITE-ProRule" id="PRU00409"/>
    </source>
</evidence>
<dbReference type="NCBIfam" id="NF009471">
    <property type="entry name" value="PRK12833.1"/>
    <property type="match status" value="1"/>
</dbReference>
<dbReference type="Pfam" id="PF00289">
    <property type="entry name" value="Biotin_carb_N"/>
    <property type="match status" value="1"/>
</dbReference>
<feature type="domain" description="ATP-grasp" evidence="8">
    <location>
        <begin position="121"/>
        <end position="318"/>
    </location>
</feature>
<name>A0ABQ1I8W6_9PROT</name>
<keyword evidence="3" id="KW-0436">Ligase</keyword>
<dbReference type="InterPro" id="IPR011764">
    <property type="entry name" value="Biotin_carboxylation_dom"/>
</dbReference>
<dbReference type="Proteomes" id="UP000603352">
    <property type="component" value="Unassembled WGS sequence"/>
</dbReference>
<dbReference type="PANTHER" id="PTHR48095:SF2">
    <property type="entry name" value="BIOTIN CARBOXYLASE, CHLOROPLASTIC"/>
    <property type="match status" value="1"/>
</dbReference>
<sequence>MAIKRLFIANRGEIAVRIVRAASALGIETVQAHSEADADMLAVRLADRAACIGPAPAKASYLNAAAIIAAARETGCDAIHPGYGFLAENAAFAEAVDAAGLVFVGPTAATIRMMGDKAAARAAAIAAGVPVVPGSDGRLADTDAALAAAEVVGYPVMIKAAAGGGGRGIRIANDPAELRKLAPQAASEAEAAFGDGGLYLERVIINARHIEVQILGDGSRAVHCFERECSLQRRRQKVWEEAPAACLDDATRATLCASAVALAENVGYRGAGTLEYLYDEPSGQFFFIEMNTRIQVEHPVTEMVTGIDLVAEMIRIAGGEPLSLVQDDIRISGHAIEVRINAEDPANNFMPFPGVVGRMEIPEAPHIRFDGMIYEGYQIPPFYDSLLAKLIVGGSDRLQAIDNLAAALDALVIEGLKTTIPLHKALAADPVIRDGQAHTRFLEAWLADGKLAAHSAIAQTPATAQPPAAAHSPAAS</sequence>
<comment type="function">
    <text evidence="1">This protein is a component of the acetyl coenzyme A carboxylase complex; first, biotin carboxylase catalyzes the carboxylation of the carrier protein and then the transcarboxylase transfers the carboxyl group to form malonyl-CoA.</text>
</comment>
<dbReference type="SUPFAM" id="SSF51246">
    <property type="entry name" value="Rudiment single hybrid motif"/>
    <property type="match status" value="1"/>
</dbReference>
<protein>
    <recommendedName>
        <fullName evidence="2">biotin carboxylase</fullName>
        <ecNumber evidence="2">6.3.4.14</ecNumber>
    </recommendedName>
</protein>
<dbReference type="InterPro" id="IPR005482">
    <property type="entry name" value="Biotin_COase_C"/>
</dbReference>
<dbReference type="PANTHER" id="PTHR48095">
    <property type="entry name" value="PYRUVATE CARBOXYLASE SUBUNIT A"/>
    <property type="match status" value="1"/>
</dbReference>
<reference evidence="11" key="1">
    <citation type="journal article" date="2019" name="Int. J. Syst. Evol. Microbiol.">
        <title>The Global Catalogue of Microorganisms (GCM) 10K type strain sequencing project: providing services to taxonomists for standard genome sequencing and annotation.</title>
        <authorList>
            <consortium name="The Broad Institute Genomics Platform"/>
            <consortium name="The Broad Institute Genome Sequencing Center for Infectious Disease"/>
            <person name="Wu L."/>
            <person name="Ma J."/>
        </authorList>
    </citation>
    <scope>NUCLEOTIDE SEQUENCE [LARGE SCALE GENOMIC DNA]</scope>
    <source>
        <strain evidence="11">CGMCC 1.10188</strain>
    </source>
</reference>
<dbReference type="EMBL" id="BMDZ01000002">
    <property type="protein sequence ID" value="GGB25522.1"/>
    <property type="molecule type" value="Genomic_DNA"/>
</dbReference>
<dbReference type="PROSITE" id="PS50975">
    <property type="entry name" value="ATP_GRASP"/>
    <property type="match status" value="1"/>
</dbReference>
<accession>A0ABQ1I8W6</accession>
<evidence type="ECO:0000256" key="2">
    <source>
        <dbReference type="ARBA" id="ARBA00013263"/>
    </source>
</evidence>
<comment type="catalytic activity">
    <reaction evidence="6">
        <text>N(6)-biotinyl-L-lysyl-[protein] + hydrogencarbonate + ATP = N(6)-carboxybiotinyl-L-lysyl-[protein] + ADP + phosphate + H(+)</text>
        <dbReference type="Rhea" id="RHEA:13501"/>
        <dbReference type="Rhea" id="RHEA-COMP:10505"/>
        <dbReference type="Rhea" id="RHEA-COMP:10506"/>
        <dbReference type="ChEBI" id="CHEBI:15378"/>
        <dbReference type="ChEBI" id="CHEBI:17544"/>
        <dbReference type="ChEBI" id="CHEBI:30616"/>
        <dbReference type="ChEBI" id="CHEBI:43474"/>
        <dbReference type="ChEBI" id="CHEBI:83144"/>
        <dbReference type="ChEBI" id="CHEBI:83145"/>
        <dbReference type="ChEBI" id="CHEBI:456216"/>
        <dbReference type="EC" id="6.3.4.14"/>
    </reaction>
</comment>
<evidence type="ECO:0000256" key="3">
    <source>
        <dbReference type="ARBA" id="ARBA00022598"/>
    </source>
</evidence>
<dbReference type="SUPFAM" id="SSF56059">
    <property type="entry name" value="Glutathione synthetase ATP-binding domain-like"/>
    <property type="match status" value="1"/>
</dbReference>
<evidence type="ECO:0000259" key="9">
    <source>
        <dbReference type="PROSITE" id="PS50979"/>
    </source>
</evidence>
<dbReference type="NCBIfam" id="NF006367">
    <property type="entry name" value="PRK08591.1"/>
    <property type="match status" value="1"/>
</dbReference>
<dbReference type="EC" id="6.3.4.14" evidence="2"/>
<dbReference type="PROSITE" id="PS00866">
    <property type="entry name" value="CPSASE_1"/>
    <property type="match status" value="1"/>
</dbReference>
<dbReference type="Gene3D" id="3.30.470.20">
    <property type="entry name" value="ATP-grasp fold, B domain"/>
    <property type="match status" value="1"/>
</dbReference>
<dbReference type="InterPro" id="IPR005481">
    <property type="entry name" value="BC-like_N"/>
</dbReference>
<feature type="domain" description="Biotin carboxylation" evidence="9">
    <location>
        <begin position="2"/>
        <end position="447"/>
    </location>
</feature>
<dbReference type="RefSeq" id="WP_188574229.1">
    <property type="nucleotide sequence ID" value="NZ_BMDZ01000002.1"/>
</dbReference>
<dbReference type="InterPro" id="IPR011054">
    <property type="entry name" value="Rudment_hybrid_motif"/>
</dbReference>
<keyword evidence="11" id="KW-1185">Reference proteome</keyword>
<dbReference type="InterPro" id="IPR016185">
    <property type="entry name" value="PreATP-grasp_dom_sf"/>
</dbReference>
<dbReference type="Pfam" id="PF02785">
    <property type="entry name" value="Biotin_carb_C"/>
    <property type="match status" value="1"/>
</dbReference>
<evidence type="ECO:0000256" key="4">
    <source>
        <dbReference type="ARBA" id="ARBA00022741"/>
    </source>
</evidence>
<dbReference type="PROSITE" id="PS50979">
    <property type="entry name" value="BC"/>
    <property type="match status" value="1"/>
</dbReference>
<evidence type="ECO:0000313" key="10">
    <source>
        <dbReference type="EMBL" id="GGB25522.1"/>
    </source>
</evidence>
<comment type="caution">
    <text evidence="10">The sequence shown here is derived from an EMBL/GenBank/DDBJ whole genome shotgun (WGS) entry which is preliminary data.</text>
</comment>
<dbReference type="InterPro" id="IPR011761">
    <property type="entry name" value="ATP-grasp"/>
</dbReference>
<evidence type="ECO:0000256" key="5">
    <source>
        <dbReference type="ARBA" id="ARBA00022840"/>
    </source>
</evidence>